<name>A0A7J7TJ74_MYOMY</name>
<sequence>MALRCDLTCIFRTGFRLKLCMRVPITQDFHRTPNDSFLKSLSLSDSLRKGFSATSCFEMFNNNNNNNNKSKTCDSYVPTGITEQEPRLPQVGVAPASSRAHCPRAPALCVCVCVCVWRVFLHPALLSATG</sequence>
<comment type="caution">
    <text evidence="1">The sequence shown here is derived from an EMBL/GenBank/DDBJ whole genome shotgun (WGS) entry which is preliminary data.</text>
</comment>
<evidence type="ECO:0000313" key="2">
    <source>
        <dbReference type="Proteomes" id="UP000527355"/>
    </source>
</evidence>
<dbReference type="Proteomes" id="UP000527355">
    <property type="component" value="Unassembled WGS sequence"/>
</dbReference>
<dbReference type="AlphaFoldDB" id="A0A7J7TJ74"/>
<organism evidence="1 2">
    <name type="scientific">Myotis myotis</name>
    <name type="common">Greater mouse-eared bat</name>
    <name type="synonym">Vespertilio myotis</name>
    <dbReference type="NCBI Taxonomy" id="51298"/>
    <lineage>
        <taxon>Eukaryota</taxon>
        <taxon>Metazoa</taxon>
        <taxon>Chordata</taxon>
        <taxon>Craniata</taxon>
        <taxon>Vertebrata</taxon>
        <taxon>Euteleostomi</taxon>
        <taxon>Mammalia</taxon>
        <taxon>Eutheria</taxon>
        <taxon>Laurasiatheria</taxon>
        <taxon>Chiroptera</taxon>
        <taxon>Yangochiroptera</taxon>
        <taxon>Vespertilionidae</taxon>
        <taxon>Myotis</taxon>
    </lineage>
</organism>
<gene>
    <name evidence="1" type="ORF">mMyoMyo1_009056</name>
</gene>
<protein>
    <submittedName>
        <fullName evidence="1">Uncharacterized protein</fullName>
    </submittedName>
</protein>
<evidence type="ECO:0000313" key="1">
    <source>
        <dbReference type="EMBL" id="KAF6300582.1"/>
    </source>
</evidence>
<dbReference type="EMBL" id="JABWUV010000016">
    <property type="protein sequence ID" value="KAF6300582.1"/>
    <property type="molecule type" value="Genomic_DNA"/>
</dbReference>
<accession>A0A7J7TJ74</accession>
<proteinExistence type="predicted"/>
<reference evidence="1 2" key="1">
    <citation type="journal article" date="2020" name="Nature">
        <title>Six reference-quality genomes reveal evolution of bat adaptations.</title>
        <authorList>
            <person name="Jebb D."/>
            <person name="Huang Z."/>
            <person name="Pippel M."/>
            <person name="Hughes G.M."/>
            <person name="Lavrichenko K."/>
            <person name="Devanna P."/>
            <person name="Winkler S."/>
            <person name="Jermiin L.S."/>
            <person name="Skirmuntt E.C."/>
            <person name="Katzourakis A."/>
            <person name="Burkitt-Gray L."/>
            <person name="Ray D.A."/>
            <person name="Sullivan K.A.M."/>
            <person name="Roscito J.G."/>
            <person name="Kirilenko B.M."/>
            <person name="Davalos L.M."/>
            <person name="Corthals A.P."/>
            <person name="Power M.L."/>
            <person name="Jones G."/>
            <person name="Ransome R.D."/>
            <person name="Dechmann D.K.N."/>
            <person name="Locatelli A.G."/>
            <person name="Puechmaille S.J."/>
            <person name="Fedrigo O."/>
            <person name="Jarvis E.D."/>
            <person name="Hiller M."/>
            <person name="Vernes S.C."/>
            <person name="Myers E.W."/>
            <person name="Teeling E.C."/>
        </authorList>
    </citation>
    <scope>NUCLEOTIDE SEQUENCE [LARGE SCALE GENOMIC DNA]</scope>
    <source>
        <strain evidence="1">MMyoMyo1</strain>
        <tissue evidence="1">Flight muscle</tissue>
    </source>
</reference>
<keyword evidence="2" id="KW-1185">Reference proteome</keyword>